<dbReference type="GO" id="GO:0030174">
    <property type="term" value="P:regulation of DNA-templated DNA replication initiation"/>
    <property type="evidence" value="ECO:0007669"/>
    <property type="project" value="InterPro"/>
</dbReference>
<feature type="domain" description="CDT1 Geminin-binding" evidence="4">
    <location>
        <begin position="234"/>
        <end position="399"/>
    </location>
</feature>
<dbReference type="InterPro" id="IPR045173">
    <property type="entry name" value="Cdt1"/>
</dbReference>
<protein>
    <submittedName>
        <fullName evidence="5">Chromatin licensing and DNA replication factor 1</fullName>
    </submittedName>
</protein>
<evidence type="ECO:0000313" key="5">
    <source>
        <dbReference type="Ensembl" id="ENSFTIP00000009301.1"/>
    </source>
</evidence>
<dbReference type="GO" id="GO:0000076">
    <property type="term" value="P:DNA replication checkpoint signaling"/>
    <property type="evidence" value="ECO:0007669"/>
    <property type="project" value="TreeGrafter"/>
</dbReference>
<dbReference type="GO" id="GO:0003677">
    <property type="term" value="F:DNA binding"/>
    <property type="evidence" value="ECO:0007669"/>
    <property type="project" value="InterPro"/>
</dbReference>
<dbReference type="OMA" id="CFRQERN"/>
<dbReference type="InterPro" id="IPR036390">
    <property type="entry name" value="WH_DNA-bd_sf"/>
</dbReference>
<dbReference type="Pfam" id="PF08839">
    <property type="entry name" value="CDT1"/>
    <property type="match status" value="1"/>
</dbReference>
<evidence type="ECO:0000256" key="3">
    <source>
        <dbReference type="SAM" id="MobiDB-lite"/>
    </source>
</evidence>
<dbReference type="GO" id="GO:0000278">
    <property type="term" value="P:mitotic cell cycle"/>
    <property type="evidence" value="ECO:0007669"/>
    <property type="project" value="TreeGrafter"/>
</dbReference>
<name>A0A8C4U811_FALTI</name>
<organism evidence="5 6">
    <name type="scientific">Falco tinnunculus</name>
    <name type="common">Common kestrel</name>
    <dbReference type="NCBI Taxonomy" id="100819"/>
    <lineage>
        <taxon>Eukaryota</taxon>
        <taxon>Metazoa</taxon>
        <taxon>Chordata</taxon>
        <taxon>Craniata</taxon>
        <taxon>Vertebrata</taxon>
        <taxon>Euteleostomi</taxon>
        <taxon>Archelosauria</taxon>
        <taxon>Archosauria</taxon>
        <taxon>Dinosauria</taxon>
        <taxon>Saurischia</taxon>
        <taxon>Theropoda</taxon>
        <taxon>Coelurosauria</taxon>
        <taxon>Aves</taxon>
        <taxon>Neognathae</taxon>
        <taxon>Neoaves</taxon>
        <taxon>Telluraves</taxon>
        <taxon>Australaves</taxon>
        <taxon>Falconiformes</taxon>
        <taxon>Falconidae</taxon>
        <taxon>Falco</taxon>
    </lineage>
</organism>
<accession>A0A8C4U811</accession>
<dbReference type="GO" id="GO:0071163">
    <property type="term" value="P:DNA replication preinitiation complex assembly"/>
    <property type="evidence" value="ECO:0007669"/>
    <property type="project" value="InterPro"/>
</dbReference>
<dbReference type="SMART" id="SM01075">
    <property type="entry name" value="CDT1"/>
    <property type="match status" value="1"/>
</dbReference>
<dbReference type="CDD" id="cd08674">
    <property type="entry name" value="Cdt1_m"/>
    <property type="match status" value="1"/>
</dbReference>
<reference evidence="5" key="2">
    <citation type="submission" date="2025-09" db="UniProtKB">
        <authorList>
            <consortium name="Ensembl"/>
        </authorList>
    </citation>
    <scope>IDENTIFICATION</scope>
</reference>
<dbReference type="Ensembl" id="ENSFTIT00000009717.1">
    <property type="protein sequence ID" value="ENSFTIP00000009301.1"/>
    <property type="gene ID" value="ENSFTIG00000006269.1"/>
</dbReference>
<keyword evidence="2" id="KW-0131">Cell cycle</keyword>
<dbReference type="Gene3D" id="1.10.10.1420">
    <property type="entry name" value="DNA replication factor Cdt1, C-terminal WH domain"/>
    <property type="match status" value="1"/>
</dbReference>
<dbReference type="PANTHER" id="PTHR28637">
    <property type="entry name" value="DNA REPLICATION FACTOR CDT1"/>
    <property type="match status" value="1"/>
</dbReference>
<dbReference type="PANTHER" id="PTHR28637:SF1">
    <property type="entry name" value="DNA REPLICATION FACTOR CDT1"/>
    <property type="match status" value="1"/>
</dbReference>
<dbReference type="Pfam" id="PF16679">
    <property type="entry name" value="CDT1_C"/>
    <property type="match status" value="1"/>
</dbReference>
<dbReference type="InterPro" id="IPR014939">
    <property type="entry name" value="CDT1_Gemini-bd-like"/>
</dbReference>
<proteinExistence type="inferred from homology"/>
<dbReference type="SUPFAM" id="SSF46785">
    <property type="entry name" value="Winged helix' DNA-binding domain"/>
    <property type="match status" value="1"/>
</dbReference>
<dbReference type="GO" id="GO:0070182">
    <property type="term" value="F:DNA polymerase binding"/>
    <property type="evidence" value="ECO:0007669"/>
    <property type="project" value="TreeGrafter"/>
</dbReference>
<feature type="region of interest" description="Disordered" evidence="3">
    <location>
        <begin position="15"/>
        <end position="99"/>
    </location>
</feature>
<dbReference type="AlphaFoldDB" id="A0A8C4U811"/>
<reference evidence="5" key="1">
    <citation type="submission" date="2025-08" db="UniProtKB">
        <authorList>
            <consortium name="Ensembl"/>
        </authorList>
    </citation>
    <scope>IDENTIFICATION</scope>
</reference>
<dbReference type="CDD" id="cd08767">
    <property type="entry name" value="Cdt1_c"/>
    <property type="match status" value="1"/>
</dbReference>
<keyword evidence="6" id="KW-1185">Reference proteome</keyword>
<sequence>MAQRRLTDFFGRTKAAAGVSAKRGGGRRPKAALAGSPVPRGTEEDGAPAGLSSLPGSPRTPARGGWPAAAGLAGRKRSRREMEAETPARAWPGEPGGKSARKRLELHRDAEPGPPAAVGSRWGRACVQPPGCGPALTLCPLPTQEDLAELRCRLQRMKMLAQPPPVPAEARISLRSRLEQVRQLELRIRQKKAGSKAWLLGTGDPDLSFPSSEKAPAYQRFHTLAQDLPPGLTLPYKFKVLAEMFRSVDTIAGMLFNRAETITFAKVKQGVQDMMRKQFEERHMGQIKAVYPTSYRLRQEKNIPTFSNGMKKSDYQLTLEPVLGEEEKVNGRPHLSALRLLERRKEFNHNLVNIVKQHHKAFLAALNPPMVVPEEKLTRWHPRFKVDEVPDISPAELPQPPQEDRLTTAQEVLSTARGMLIPKMEKALANLALRTAEAGAGEPAVSKAPSPASTSSALKGVSQALLERIRMKEAQKLQALMTRDPQQEERLAMLGRLPAMARILRNIFVAEKKQALTMEVACARMADSYATQMLPGEMEKHLHLFAELLPDWVGIHAIRTDTYIKLDKGKDLSLIIQRLTKAASEAEAL</sequence>
<evidence type="ECO:0000256" key="2">
    <source>
        <dbReference type="ARBA" id="ARBA00023306"/>
    </source>
</evidence>
<dbReference type="InterPro" id="IPR038090">
    <property type="entry name" value="Cdt1_C_WH_dom_sf"/>
</dbReference>
<dbReference type="InterPro" id="IPR032054">
    <property type="entry name" value="Cdt1_C"/>
</dbReference>
<dbReference type="Proteomes" id="UP000694562">
    <property type="component" value="Unplaced"/>
</dbReference>
<evidence type="ECO:0000259" key="4">
    <source>
        <dbReference type="SMART" id="SM01075"/>
    </source>
</evidence>
<evidence type="ECO:0000313" key="6">
    <source>
        <dbReference type="Proteomes" id="UP000694562"/>
    </source>
</evidence>
<dbReference type="GO" id="GO:0005634">
    <property type="term" value="C:nucleus"/>
    <property type="evidence" value="ECO:0007669"/>
    <property type="project" value="TreeGrafter"/>
</dbReference>
<evidence type="ECO:0000256" key="1">
    <source>
        <dbReference type="ARBA" id="ARBA00008356"/>
    </source>
</evidence>
<dbReference type="OrthoDB" id="341730at2759"/>
<comment type="similarity">
    <text evidence="1">Belongs to the Cdt1 family.</text>
</comment>